<evidence type="ECO:0000313" key="2">
    <source>
        <dbReference type="Proteomes" id="UP000198751"/>
    </source>
</evidence>
<name>A0A1H1SB17_9MICC</name>
<reference evidence="2" key="1">
    <citation type="submission" date="2016-10" db="EMBL/GenBank/DDBJ databases">
        <authorList>
            <person name="Varghese N."/>
            <person name="Submissions S."/>
        </authorList>
    </citation>
    <scope>NUCLEOTIDE SEQUENCE [LARGE SCALE GENOMIC DNA]</scope>
    <source>
        <strain evidence="2">IMMIB L-1606</strain>
    </source>
</reference>
<organism evidence="1 2">
    <name type="scientific">Pseudarthrobacter equi</name>
    <dbReference type="NCBI Taxonomy" id="728066"/>
    <lineage>
        <taxon>Bacteria</taxon>
        <taxon>Bacillati</taxon>
        <taxon>Actinomycetota</taxon>
        <taxon>Actinomycetes</taxon>
        <taxon>Micrococcales</taxon>
        <taxon>Micrococcaceae</taxon>
        <taxon>Pseudarthrobacter</taxon>
    </lineage>
</organism>
<keyword evidence="2" id="KW-1185">Reference proteome</keyword>
<accession>A0A1H1SB17</accession>
<protein>
    <submittedName>
        <fullName evidence="1">Uncharacterized protein</fullName>
    </submittedName>
</protein>
<dbReference type="Proteomes" id="UP000198751">
    <property type="component" value="Chromosome I"/>
</dbReference>
<sequence>MLSAITKAFRSLFPKVTKDTAAVVLDRISRVWQDGMDRVRYGTAGQTLKRSGHRGAMRTPEAFRPAAAAECGVAVLACFADNC</sequence>
<dbReference type="AlphaFoldDB" id="A0A1H1SB17"/>
<gene>
    <name evidence="1" type="ORF">SAMN04489743_0089</name>
</gene>
<proteinExistence type="predicted"/>
<evidence type="ECO:0000313" key="1">
    <source>
        <dbReference type="EMBL" id="SDS44519.1"/>
    </source>
</evidence>
<dbReference type="EMBL" id="LT629779">
    <property type="protein sequence ID" value="SDS44519.1"/>
    <property type="molecule type" value="Genomic_DNA"/>
</dbReference>